<evidence type="ECO:0000313" key="9">
    <source>
        <dbReference type="EMBL" id="CDQ38401.1"/>
    </source>
</evidence>
<evidence type="ECO:0000256" key="7">
    <source>
        <dbReference type="PIRSR" id="PIRSR001092-1"/>
    </source>
</evidence>
<dbReference type="OrthoDB" id="107551at2"/>
<dbReference type="SMART" id="SM00812">
    <property type="entry name" value="Alpha_L_fucos"/>
    <property type="match status" value="1"/>
</dbReference>
<keyword evidence="5" id="KW-0378">Hydrolase</keyword>
<reference evidence="9 10" key="1">
    <citation type="submission" date="2014-03" db="EMBL/GenBank/DDBJ databases">
        <authorList>
            <person name="Urmite Genomes U."/>
        </authorList>
    </citation>
    <scope>NUCLEOTIDE SEQUENCE [LARGE SCALE GENOMIC DNA]</scope>
    <source>
        <strain evidence="9 10">Vm-5</strain>
    </source>
</reference>
<protein>
    <recommendedName>
        <fullName evidence="3">alpha-L-fucosidase</fullName>
        <ecNumber evidence="3">3.2.1.51</ecNumber>
    </recommendedName>
</protein>
<dbReference type="PIRSF" id="PIRSF001092">
    <property type="entry name" value="Alpha-L-fucosidase"/>
    <property type="match status" value="1"/>
</dbReference>
<dbReference type="GO" id="GO:0016139">
    <property type="term" value="P:glycoside catabolic process"/>
    <property type="evidence" value="ECO:0007669"/>
    <property type="project" value="TreeGrafter"/>
</dbReference>
<dbReference type="EC" id="3.2.1.51" evidence="3"/>
<dbReference type="STRING" id="1462526.BN990_00671"/>
<dbReference type="EMBL" id="CCDP010000001">
    <property type="protein sequence ID" value="CDQ38401.1"/>
    <property type="molecule type" value="Genomic_DNA"/>
</dbReference>
<dbReference type="eggNOG" id="COG3669">
    <property type="taxonomic scope" value="Bacteria"/>
</dbReference>
<feature type="domain" description="Glycoside hydrolase family 29 N-terminal" evidence="8">
    <location>
        <begin position="19"/>
        <end position="332"/>
    </location>
</feature>
<dbReference type="PANTHER" id="PTHR10030">
    <property type="entry name" value="ALPHA-L-FUCOSIDASE"/>
    <property type="match status" value="1"/>
</dbReference>
<organism evidence="9 10">
    <name type="scientific">Virgibacillus massiliensis</name>
    <dbReference type="NCBI Taxonomy" id="1462526"/>
    <lineage>
        <taxon>Bacteria</taxon>
        <taxon>Bacillati</taxon>
        <taxon>Bacillota</taxon>
        <taxon>Bacilli</taxon>
        <taxon>Bacillales</taxon>
        <taxon>Bacillaceae</taxon>
        <taxon>Virgibacillus</taxon>
    </lineage>
</organism>
<keyword evidence="10" id="KW-1185">Reference proteome</keyword>
<accession>A0A024Q8Z4</accession>
<evidence type="ECO:0000256" key="1">
    <source>
        <dbReference type="ARBA" id="ARBA00004071"/>
    </source>
</evidence>
<evidence type="ECO:0000256" key="6">
    <source>
        <dbReference type="ARBA" id="ARBA00023295"/>
    </source>
</evidence>
<comment type="similarity">
    <text evidence="2">Belongs to the glycosyl hydrolase 29 family.</text>
</comment>
<dbReference type="PANTHER" id="PTHR10030:SF37">
    <property type="entry name" value="ALPHA-L-FUCOSIDASE-RELATED"/>
    <property type="match status" value="1"/>
</dbReference>
<evidence type="ECO:0000256" key="5">
    <source>
        <dbReference type="ARBA" id="ARBA00022801"/>
    </source>
</evidence>
<sequence length="436" mass="51338">MNVPTENLKYINWPNNYGDPQWFIHDRFGLFIHFGLYSAGARHEWFMTREKIDLQAYKKYFDYFNPDLLHAKQWAQYAKKAGVKYVVITTKHHEGFVLWDSKLTEYKVTNTVIKRDLLYEIVEAMREEGLKIGFYHSLIDWNHPDFIIDGLHPLRDDVSKRSLANRNMDTYIEYLKGQIRELLTNYGEINYLWFDFSYSHRDWGWAKGKGAVDWRSEELEKLVLELQPNILLNDRLDLNRGIMTPEQFQPNRLNKENNQPVIWEACQTMNGSWGYHRDNLNWKSSDTLLKMLIDTVSKNGNFLLNIGPNGRGEIDENSVVRLKAIGEWMRLHARSIYGSKQSEFEAPIDCRYTQRGSQLYLHIFSWPYKHIHVKGLAGRVSYCQFLHDASEVRFAEYDPKEVITSTETTIDRDSVVLNLPVQKPNVSIPVIELFLK</sequence>
<evidence type="ECO:0000256" key="2">
    <source>
        <dbReference type="ARBA" id="ARBA00007951"/>
    </source>
</evidence>
<feature type="site" description="May be important for catalysis" evidence="7">
    <location>
        <position position="266"/>
    </location>
</feature>
<dbReference type="InterPro" id="IPR017853">
    <property type="entry name" value="GH"/>
</dbReference>
<gene>
    <name evidence="9" type="ORF">BN990_00671</name>
</gene>
<dbReference type="InterPro" id="IPR057739">
    <property type="entry name" value="Glyco_hydro_29_N"/>
</dbReference>
<keyword evidence="6" id="KW-0326">Glycosidase</keyword>
<dbReference type="PRINTS" id="PR00741">
    <property type="entry name" value="GLHYDRLASE29"/>
</dbReference>
<dbReference type="Pfam" id="PF01120">
    <property type="entry name" value="Alpha_L_fucos"/>
    <property type="match status" value="1"/>
</dbReference>
<dbReference type="GO" id="GO:0004560">
    <property type="term" value="F:alpha-L-fucosidase activity"/>
    <property type="evidence" value="ECO:0007669"/>
    <property type="project" value="InterPro"/>
</dbReference>
<dbReference type="InterPro" id="IPR000933">
    <property type="entry name" value="Glyco_hydro_29"/>
</dbReference>
<evidence type="ECO:0000313" key="10">
    <source>
        <dbReference type="Proteomes" id="UP000028875"/>
    </source>
</evidence>
<keyword evidence="4" id="KW-0732">Signal</keyword>
<dbReference type="GO" id="GO:0005764">
    <property type="term" value="C:lysosome"/>
    <property type="evidence" value="ECO:0007669"/>
    <property type="project" value="TreeGrafter"/>
</dbReference>
<dbReference type="RefSeq" id="WP_081856100.1">
    <property type="nucleotide sequence ID" value="NZ_BNER01000001.1"/>
</dbReference>
<evidence type="ECO:0000256" key="4">
    <source>
        <dbReference type="ARBA" id="ARBA00022729"/>
    </source>
</evidence>
<dbReference type="AlphaFoldDB" id="A0A024Q8Z4"/>
<proteinExistence type="inferred from homology"/>
<dbReference type="GO" id="GO:0006004">
    <property type="term" value="P:fucose metabolic process"/>
    <property type="evidence" value="ECO:0007669"/>
    <property type="project" value="InterPro"/>
</dbReference>
<comment type="caution">
    <text evidence="9">The sequence shown here is derived from an EMBL/GenBank/DDBJ whole genome shotgun (WGS) entry which is preliminary data.</text>
</comment>
<dbReference type="InterPro" id="IPR016286">
    <property type="entry name" value="FUC_metazoa-typ"/>
</dbReference>
<dbReference type="Proteomes" id="UP000028875">
    <property type="component" value="Unassembled WGS sequence"/>
</dbReference>
<dbReference type="SUPFAM" id="SSF51445">
    <property type="entry name" value="(Trans)glycosidases"/>
    <property type="match status" value="1"/>
</dbReference>
<evidence type="ECO:0000259" key="8">
    <source>
        <dbReference type="Pfam" id="PF01120"/>
    </source>
</evidence>
<comment type="function">
    <text evidence="1">Alpha-L-fucosidase is responsible for hydrolyzing the alpha-1,6-linked fucose joined to the reducing-end N-acetylglucosamine of the carbohydrate moieties of glycoproteins.</text>
</comment>
<evidence type="ECO:0000256" key="3">
    <source>
        <dbReference type="ARBA" id="ARBA00012662"/>
    </source>
</evidence>
<name>A0A024Q8Z4_9BACI</name>
<reference evidence="10" key="2">
    <citation type="submission" date="2014-05" db="EMBL/GenBank/DDBJ databases">
        <title>Draft genome sequence of Virgibacillus massiliensis Vm-5.</title>
        <authorList>
            <person name="Khelaifia S."/>
            <person name="Croce O."/>
            <person name="Lagier J.C."/>
            <person name="Raoult D."/>
        </authorList>
    </citation>
    <scope>NUCLEOTIDE SEQUENCE [LARGE SCALE GENOMIC DNA]</scope>
    <source>
        <strain evidence="10">Vm-5</strain>
    </source>
</reference>
<dbReference type="Gene3D" id="3.20.20.80">
    <property type="entry name" value="Glycosidases"/>
    <property type="match status" value="1"/>
</dbReference>